<comment type="caution">
    <text evidence="2">The sequence shown here is derived from an EMBL/GenBank/DDBJ whole genome shotgun (WGS) entry which is preliminary data.</text>
</comment>
<organism evidence="2 3">
    <name type="scientific">Pseudolactococcus plantarum</name>
    <dbReference type="NCBI Taxonomy" id="1365"/>
    <lineage>
        <taxon>Bacteria</taxon>
        <taxon>Bacillati</taxon>
        <taxon>Bacillota</taxon>
        <taxon>Bacilli</taxon>
        <taxon>Lactobacillales</taxon>
        <taxon>Streptococcaceae</taxon>
        <taxon>Pseudolactococcus</taxon>
    </lineage>
</organism>
<reference evidence="2 3" key="1">
    <citation type="submission" date="2014-12" db="EMBL/GenBank/DDBJ databases">
        <title>Draft genome sequences of 10 type strains of Lactococcus.</title>
        <authorList>
            <person name="Sun Z."/>
            <person name="Zhong Z."/>
            <person name="Liu W."/>
            <person name="Zhang W."/>
            <person name="Zhang H."/>
        </authorList>
    </citation>
    <scope>NUCLEOTIDE SEQUENCE [LARGE SCALE GENOMIC DNA]</scope>
    <source>
        <strain evidence="2 3">DSM 20686</strain>
    </source>
</reference>
<evidence type="ECO:0008006" key="4">
    <source>
        <dbReference type="Google" id="ProtNLM"/>
    </source>
</evidence>
<dbReference type="InterPro" id="IPR007739">
    <property type="entry name" value="RgpF"/>
</dbReference>
<keyword evidence="3" id="KW-1185">Reference proteome</keyword>
<evidence type="ECO:0000313" key="3">
    <source>
        <dbReference type="Proteomes" id="UP000242246"/>
    </source>
</evidence>
<dbReference type="AlphaFoldDB" id="A0A2A5S056"/>
<name>A0A2A5S056_9LACT</name>
<feature type="coiled-coil region" evidence="1">
    <location>
        <begin position="565"/>
        <end position="592"/>
    </location>
</feature>
<proteinExistence type="predicted"/>
<keyword evidence="1" id="KW-0175">Coiled coil</keyword>
<dbReference type="STRING" id="1348632.GCA_001591745_00725"/>
<dbReference type="EMBL" id="JXJX01000006">
    <property type="protein sequence ID" value="PCS06882.1"/>
    <property type="molecule type" value="Genomic_DNA"/>
</dbReference>
<dbReference type="Proteomes" id="UP000242246">
    <property type="component" value="Unassembled WGS sequence"/>
</dbReference>
<gene>
    <name evidence="2" type="ORF">RU87_GL001342</name>
</gene>
<dbReference type="Pfam" id="PF05045">
    <property type="entry name" value="RgpF"/>
    <property type="match status" value="1"/>
</dbReference>
<accession>A0A2A5S056</accession>
<sequence>MSDLTQNVDRLLIIVNGRLDEENKDKLAQFGEVYFRENDELDVGAYKFGLEKLSETIATFDELILLNNTIMGPIYPFKETFDKMLTKDVDFWGLTKVGDLGIGETLLSKSKYDKYHEHIQSHWIAVRKSLFLSQDWQKFWDELPYITDYDTSVGMYEAAFTKYFSDLNYKWEVSVDSDNIYPHSPCPIYDLPKQLIEQGRCPIFKKRAVFNDLERSVIVGSGEQNPELFEYIKTATDYPIALLAKAVLPYYHYDLIHKNMANVSIMSRTESKVNDSQSKIALIIHLYFEDMVDDFLSYASYFPKTVDIFITTSQANVKAKVTARKQDIQQNITVVDVDNRGRDVSALLVGAKPIITSGDYDLVCFTHDKKTLQLGSETSGYSFAHKCYENIHGSAQYVSNVISLFDDNKQLGLAVAPAPNHGDYFWTVEKNWTPDPKNLSNTKSLLERLDVHVPIALDHQPIAPIGSVFWFRPQAISKLFDHDWQIEDFPGEPLPVDGTISHAIERSYPFIAQDAGYYTQTIMNDQYASIEYLNLSYYLKRVLQEVGIFENVSESGNLLGKLYQIQEVKQQMLSYQDQISDYQNQISELQQIIHNNNWNTNNLLRKLKTGFKKIFG</sequence>
<protein>
    <recommendedName>
        <fullName evidence="4">Lipopolysaccharide biosynthesis protein</fullName>
    </recommendedName>
</protein>
<evidence type="ECO:0000313" key="2">
    <source>
        <dbReference type="EMBL" id="PCS06882.1"/>
    </source>
</evidence>
<evidence type="ECO:0000256" key="1">
    <source>
        <dbReference type="SAM" id="Coils"/>
    </source>
</evidence>